<reference evidence="2" key="1">
    <citation type="journal article" date="2013" name="Nat. Genet.">
        <title>The Capsella rubella genome and the genomic consequences of rapid mating system evolution.</title>
        <authorList>
            <person name="Slotte T."/>
            <person name="Hazzouri K.M."/>
            <person name="Agren J.A."/>
            <person name="Koenig D."/>
            <person name="Maumus F."/>
            <person name="Guo Y.L."/>
            <person name="Steige K."/>
            <person name="Platts A.E."/>
            <person name="Escobar J.S."/>
            <person name="Newman L.K."/>
            <person name="Wang W."/>
            <person name="Mandakova T."/>
            <person name="Vello E."/>
            <person name="Smith L.M."/>
            <person name="Henz S.R."/>
            <person name="Steffen J."/>
            <person name="Takuno S."/>
            <person name="Brandvain Y."/>
            <person name="Coop G."/>
            <person name="Andolfatto P."/>
            <person name="Hu T.T."/>
            <person name="Blanchette M."/>
            <person name="Clark R.M."/>
            <person name="Quesneville H."/>
            <person name="Nordborg M."/>
            <person name="Gaut B.S."/>
            <person name="Lysak M.A."/>
            <person name="Jenkins J."/>
            <person name="Grimwood J."/>
            <person name="Chapman J."/>
            <person name="Prochnik S."/>
            <person name="Shu S."/>
            <person name="Rokhsar D."/>
            <person name="Schmutz J."/>
            <person name="Weigel D."/>
            <person name="Wright S.I."/>
        </authorList>
    </citation>
    <scope>NUCLEOTIDE SEQUENCE [LARGE SCALE GENOMIC DNA]</scope>
    <source>
        <strain evidence="2">cv. Monte Gargano</strain>
    </source>
</reference>
<protein>
    <submittedName>
        <fullName evidence="1">Uncharacterized protein</fullName>
    </submittedName>
</protein>
<proteinExistence type="predicted"/>
<sequence length="56" mass="6922">MSLLFNCYRDVVRLEQRSFKRFQFALRPILDSQIPEEKNFIEFTLNHLRWREVFSG</sequence>
<accession>R0IKM1</accession>
<keyword evidence="2" id="KW-1185">Reference proteome</keyword>
<dbReference type="Proteomes" id="UP000029121">
    <property type="component" value="Unassembled WGS sequence"/>
</dbReference>
<evidence type="ECO:0000313" key="1">
    <source>
        <dbReference type="EMBL" id="EOA39075.1"/>
    </source>
</evidence>
<organism evidence="1 2">
    <name type="scientific">Capsella rubella</name>
    <dbReference type="NCBI Taxonomy" id="81985"/>
    <lineage>
        <taxon>Eukaryota</taxon>
        <taxon>Viridiplantae</taxon>
        <taxon>Streptophyta</taxon>
        <taxon>Embryophyta</taxon>
        <taxon>Tracheophyta</taxon>
        <taxon>Spermatophyta</taxon>
        <taxon>Magnoliopsida</taxon>
        <taxon>eudicotyledons</taxon>
        <taxon>Gunneridae</taxon>
        <taxon>Pentapetalae</taxon>
        <taxon>rosids</taxon>
        <taxon>malvids</taxon>
        <taxon>Brassicales</taxon>
        <taxon>Brassicaceae</taxon>
        <taxon>Camelineae</taxon>
        <taxon>Capsella</taxon>
    </lineage>
</organism>
<dbReference type="AlphaFoldDB" id="R0IKM1"/>
<name>R0IKM1_9BRAS</name>
<gene>
    <name evidence="1" type="ORF">CARUB_v10011745mg</name>
</gene>
<evidence type="ECO:0000313" key="2">
    <source>
        <dbReference type="Proteomes" id="UP000029121"/>
    </source>
</evidence>
<dbReference type="EMBL" id="KB870805">
    <property type="protein sequence ID" value="EOA39075.1"/>
    <property type="molecule type" value="Genomic_DNA"/>
</dbReference>